<dbReference type="GO" id="GO:0000976">
    <property type="term" value="F:transcription cis-regulatory region binding"/>
    <property type="evidence" value="ECO:0007669"/>
    <property type="project" value="TreeGrafter"/>
</dbReference>
<evidence type="ECO:0000256" key="1">
    <source>
        <dbReference type="ARBA" id="ARBA00004123"/>
    </source>
</evidence>
<dbReference type="PROSITE" id="PS50217">
    <property type="entry name" value="BZIP"/>
    <property type="match status" value="1"/>
</dbReference>
<organism evidence="8">
    <name type="scientific">Prasinoderma singulare</name>
    <dbReference type="NCBI Taxonomy" id="676789"/>
    <lineage>
        <taxon>Eukaryota</taxon>
        <taxon>Viridiplantae</taxon>
        <taxon>Prasinodermophyta</taxon>
        <taxon>Prasinodermophyceae</taxon>
        <taxon>Prasinodermales</taxon>
        <taxon>Prasinodermaceae</taxon>
        <taxon>Prasinoderma</taxon>
    </lineage>
</organism>
<reference evidence="8" key="1">
    <citation type="submission" date="2021-01" db="EMBL/GenBank/DDBJ databases">
        <authorList>
            <person name="Corre E."/>
            <person name="Pelletier E."/>
            <person name="Niang G."/>
            <person name="Scheremetjew M."/>
            <person name="Finn R."/>
            <person name="Kale V."/>
            <person name="Holt S."/>
            <person name="Cochrane G."/>
            <person name="Meng A."/>
            <person name="Brown T."/>
            <person name="Cohen L."/>
        </authorList>
    </citation>
    <scope>NUCLEOTIDE SEQUENCE</scope>
    <source>
        <strain evidence="8">RCC927</strain>
    </source>
</reference>
<protein>
    <recommendedName>
        <fullName evidence="7">BZIP domain-containing protein</fullName>
    </recommendedName>
</protein>
<dbReference type="Gene3D" id="1.20.5.170">
    <property type="match status" value="1"/>
</dbReference>
<evidence type="ECO:0000256" key="6">
    <source>
        <dbReference type="SAM" id="MobiDB-lite"/>
    </source>
</evidence>
<dbReference type="Pfam" id="PF00170">
    <property type="entry name" value="bZIP_1"/>
    <property type="match status" value="1"/>
</dbReference>
<feature type="compositionally biased region" description="Low complexity" evidence="6">
    <location>
        <begin position="1"/>
        <end position="10"/>
    </location>
</feature>
<accession>A0A7S3F7N8</accession>
<dbReference type="PROSITE" id="PS00036">
    <property type="entry name" value="BZIP_BASIC"/>
    <property type="match status" value="1"/>
</dbReference>
<keyword evidence="5" id="KW-0539">Nucleus</keyword>
<dbReference type="InterPro" id="IPR045314">
    <property type="entry name" value="bZIP_plant_GBF1"/>
</dbReference>
<dbReference type="InterPro" id="IPR046347">
    <property type="entry name" value="bZIP_sf"/>
</dbReference>
<dbReference type="AlphaFoldDB" id="A0A7S3F7N8"/>
<dbReference type="CDD" id="cd14702">
    <property type="entry name" value="bZIP_plant_GBF1"/>
    <property type="match status" value="1"/>
</dbReference>
<feature type="region of interest" description="Disordered" evidence="6">
    <location>
        <begin position="1"/>
        <end position="99"/>
    </location>
</feature>
<dbReference type="PANTHER" id="PTHR45764">
    <property type="entry name" value="BZIP TRANSCRIPTION FACTOR 44"/>
    <property type="match status" value="1"/>
</dbReference>
<keyword evidence="2" id="KW-0805">Transcription regulation</keyword>
<feature type="compositionally biased region" description="Low complexity" evidence="6">
    <location>
        <begin position="17"/>
        <end position="38"/>
    </location>
</feature>
<name>A0A7S3F7N8_9VIRI</name>
<feature type="compositionally biased region" description="Basic residues" evidence="6">
    <location>
        <begin position="41"/>
        <end position="54"/>
    </location>
</feature>
<evidence type="ECO:0000313" key="8">
    <source>
        <dbReference type="EMBL" id="CAE0128216.1"/>
    </source>
</evidence>
<feature type="compositionally biased region" description="Low complexity" evidence="6">
    <location>
        <begin position="55"/>
        <end position="67"/>
    </location>
</feature>
<sequence length="171" mass="18566">MVAAAQQAAQREAIKYVQAQQTASAAGASGGVQPVQPGRGRGGKAHAAGTKKSKAAAARRANSGSNSGEEDDDPALREKRERRMLSNRESARRSRQRKQVHLDELNAHVTEMQRQNIQLQQKVQVIGQHMHVLQAENKTLAHEKEQLLIVLRKVSKASNKVANGEADAIAL</sequence>
<evidence type="ECO:0000256" key="4">
    <source>
        <dbReference type="ARBA" id="ARBA00023163"/>
    </source>
</evidence>
<feature type="compositionally biased region" description="Basic and acidic residues" evidence="6">
    <location>
        <begin position="74"/>
        <end position="92"/>
    </location>
</feature>
<keyword evidence="4" id="KW-0804">Transcription</keyword>
<dbReference type="GO" id="GO:0005634">
    <property type="term" value="C:nucleus"/>
    <property type="evidence" value="ECO:0007669"/>
    <property type="project" value="UniProtKB-SubCell"/>
</dbReference>
<dbReference type="SUPFAM" id="SSF57959">
    <property type="entry name" value="Leucine zipper domain"/>
    <property type="match status" value="1"/>
</dbReference>
<evidence type="ECO:0000256" key="2">
    <source>
        <dbReference type="ARBA" id="ARBA00023015"/>
    </source>
</evidence>
<dbReference type="GO" id="GO:0003700">
    <property type="term" value="F:DNA-binding transcription factor activity"/>
    <property type="evidence" value="ECO:0007669"/>
    <property type="project" value="InterPro"/>
</dbReference>
<dbReference type="SMART" id="SM00338">
    <property type="entry name" value="BRLZ"/>
    <property type="match status" value="1"/>
</dbReference>
<feature type="domain" description="BZIP" evidence="7">
    <location>
        <begin position="77"/>
        <end position="140"/>
    </location>
</feature>
<dbReference type="EMBL" id="HBHY01002971">
    <property type="protein sequence ID" value="CAE0128216.1"/>
    <property type="molecule type" value="Transcribed_RNA"/>
</dbReference>
<gene>
    <name evidence="8" type="ORF">PSIN1315_LOCUS1909</name>
</gene>
<dbReference type="FunFam" id="1.20.5.170:FF:000020">
    <property type="entry name" value="BZIP transcription factor"/>
    <property type="match status" value="1"/>
</dbReference>
<evidence type="ECO:0000256" key="3">
    <source>
        <dbReference type="ARBA" id="ARBA00023125"/>
    </source>
</evidence>
<dbReference type="InterPro" id="IPR004827">
    <property type="entry name" value="bZIP"/>
</dbReference>
<proteinExistence type="predicted"/>
<dbReference type="PANTHER" id="PTHR45764:SF38">
    <property type="entry name" value="BZIP TRANSCRIPTION FACTOR 44"/>
    <property type="match status" value="1"/>
</dbReference>
<evidence type="ECO:0000256" key="5">
    <source>
        <dbReference type="ARBA" id="ARBA00023242"/>
    </source>
</evidence>
<evidence type="ECO:0000259" key="7">
    <source>
        <dbReference type="PROSITE" id="PS50217"/>
    </source>
</evidence>
<dbReference type="GO" id="GO:0045893">
    <property type="term" value="P:positive regulation of DNA-templated transcription"/>
    <property type="evidence" value="ECO:0007669"/>
    <property type="project" value="TreeGrafter"/>
</dbReference>
<dbReference type="GO" id="GO:0046982">
    <property type="term" value="F:protein heterodimerization activity"/>
    <property type="evidence" value="ECO:0007669"/>
    <property type="project" value="UniProtKB-ARBA"/>
</dbReference>
<comment type="subcellular location">
    <subcellularLocation>
        <location evidence="1">Nucleus</location>
    </subcellularLocation>
</comment>
<keyword evidence="3" id="KW-0238">DNA-binding</keyword>